<feature type="compositionally biased region" description="Low complexity" evidence="1">
    <location>
        <begin position="185"/>
        <end position="194"/>
    </location>
</feature>
<keyword evidence="4" id="KW-1185">Reference proteome</keyword>
<feature type="compositionally biased region" description="Gly residues" evidence="1">
    <location>
        <begin position="238"/>
        <end position="248"/>
    </location>
</feature>
<comment type="caution">
    <text evidence="3">The sequence shown here is derived from an EMBL/GenBank/DDBJ whole genome shotgun (WGS) entry which is preliminary data.</text>
</comment>
<keyword evidence="2" id="KW-1133">Transmembrane helix</keyword>
<keyword evidence="2" id="KW-0812">Transmembrane</keyword>
<gene>
    <name evidence="3" type="ORF">O6P37_02710</name>
</gene>
<name>A0ABT4PMH0_9MYCO</name>
<organism evidence="3 4">
    <name type="scientific">Mycobacterium hippophais</name>
    <dbReference type="NCBI Taxonomy" id="3016340"/>
    <lineage>
        <taxon>Bacteria</taxon>
        <taxon>Bacillati</taxon>
        <taxon>Actinomycetota</taxon>
        <taxon>Actinomycetes</taxon>
        <taxon>Mycobacteriales</taxon>
        <taxon>Mycobacteriaceae</taxon>
        <taxon>Mycobacterium</taxon>
    </lineage>
</organism>
<dbReference type="RefSeq" id="WP_269892606.1">
    <property type="nucleotide sequence ID" value="NZ_JAPZPY010000001.1"/>
</dbReference>
<keyword evidence="2" id="KW-0472">Membrane</keyword>
<feature type="transmembrane region" description="Helical" evidence="2">
    <location>
        <begin position="119"/>
        <end position="138"/>
    </location>
</feature>
<feature type="region of interest" description="Disordered" evidence="1">
    <location>
        <begin position="1"/>
        <end position="35"/>
    </location>
</feature>
<accession>A0ABT4PMH0</accession>
<dbReference type="InterPro" id="IPR035166">
    <property type="entry name" value="DUF5336"/>
</dbReference>
<protein>
    <submittedName>
        <fullName evidence="3">DUF5336 domain-containing protein</fullName>
    </submittedName>
</protein>
<dbReference type="Proteomes" id="UP001142153">
    <property type="component" value="Unassembled WGS sequence"/>
</dbReference>
<proteinExistence type="predicted"/>
<evidence type="ECO:0000256" key="2">
    <source>
        <dbReference type="SAM" id="Phobius"/>
    </source>
</evidence>
<feature type="compositionally biased region" description="Pro residues" evidence="1">
    <location>
        <begin position="1"/>
        <end position="14"/>
    </location>
</feature>
<evidence type="ECO:0000256" key="1">
    <source>
        <dbReference type="SAM" id="MobiDB-lite"/>
    </source>
</evidence>
<dbReference type="EMBL" id="JAPZPY010000001">
    <property type="protein sequence ID" value="MCZ8377764.1"/>
    <property type="molecule type" value="Genomic_DNA"/>
</dbReference>
<evidence type="ECO:0000313" key="3">
    <source>
        <dbReference type="EMBL" id="MCZ8377764.1"/>
    </source>
</evidence>
<feature type="compositionally biased region" description="Low complexity" evidence="1">
    <location>
        <begin position="258"/>
        <end position="288"/>
    </location>
</feature>
<sequence>MSYPPGSPGYPPSQQPTNQFSAPTQQFGKVPDAAGDTAAGPNKLPSYLLLAAAVLGLLSFLLNAFAPVFEANVPTEYENIPGIGGESGTTEGMTLAVAALLLAGLFAAVATLPKQRNYTALVAVVSVLGFLLILTNMFQKPDNVDYGWALWLILIFALLQTGAAIAALLFDSGIVTPPAPKPKYDQQQQQFGQYGAPGGYYGGPQQHPGQQQLPQQRPGGYPTQYGGGYPGQPTTGGFQAGGPQGGSQSGPPTPPTGFPTYGQPQQPTSQNPGQQQSPSSQQSGPAPS</sequence>
<feature type="transmembrane region" description="Helical" evidence="2">
    <location>
        <begin position="150"/>
        <end position="170"/>
    </location>
</feature>
<dbReference type="Pfam" id="PF17270">
    <property type="entry name" value="DUF5336"/>
    <property type="match status" value="1"/>
</dbReference>
<feature type="compositionally biased region" description="Low complexity" evidence="1">
    <location>
        <begin position="203"/>
        <end position="224"/>
    </location>
</feature>
<feature type="compositionally biased region" description="Polar residues" evidence="1">
    <location>
        <begin position="17"/>
        <end position="27"/>
    </location>
</feature>
<reference evidence="3" key="1">
    <citation type="submission" date="2022-12" db="EMBL/GenBank/DDBJ databases">
        <authorList>
            <person name="Deng Y."/>
            <person name="Zhang Y.-Q."/>
        </authorList>
    </citation>
    <scope>NUCLEOTIDE SEQUENCE</scope>
    <source>
        <strain evidence="3">CPCC 205372</strain>
    </source>
</reference>
<feature type="transmembrane region" description="Helical" evidence="2">
    <location>
        <begin position="47"/>
        <end position="69"/>
    </location>
</feature>
<evidence type="ECO:0000313" key="4">
    <source>
        <dbReference type="Proteomes" id="UP001142153"/>
    </source>
</evidence>
<feature type="transmembrane region" description="Helical" evidence="2">
    <location>
        <begin position="93"/>
        <end position="112"/>
    </location>
</feature>
<feature type="region of interest" description="Disordered" evidence="1">
    <location>
        <begin position="180"/>
        <end position="288"/>
    </location>
</feature>